<evidence type="ECO:0000313" key="5">
    <source>
        <dbReference type="Proteomes" id="UP000663873"/>
    </source>
</evidence>
<reference evidence="1" key="1">
    <citation type="submission" date="2021-02" db="EMBL/GenBank/DDBJ databases">
        <authorList>
            <person name="Nowell W R."/>
        </authorList>
    </citation>
    <scope>NUCLEOTIDE SEQUENCE</scope>
</reference>
<protein>
    <submittedName>
        <fullName evidence="1">Uncharacterized protein</fullName>
    </submittedName>
</protein>
<accession>A0A817PUM7</accession>
<gene>
    <name evidence="1" type="ORF">LUA448_LOCUS899</name>
    <name evidence="2" type="ORF">QYT958_LOCUS8994</name>
    <name evidence="3" type="ORF">UJA718_LOCUS35494</name>
</gene>
<name>A0A817PUM7_9BILA</name>
<evidence type="ECO:0000313" key="2">
    <source>
        <dbReference type="EMBL" id="CAF4561236.1"/>
    </source>
</evidence>
<dbReference type="EMBL" id="CAJNYD010000020">
    <property type="protein sequence ID" value="CAF3179945.1"/>
    <property type="molecule type" value="Genomic_DNA"/>
</dbReference>
<sequence length="47" mass="5375">NPMLTVCSSSFHSGGGGTEIQRYLEYQKAWQVIQLRHNSTDRKIYAC</sequence>
<keyword evidence="5" id="KW-1185">Reference proteome</keyword>
<dbReference type="Proteomes" id="UP000663873">
    <property type="component" value="Unassembled WGS sequence"/>
</dbReference>
<dbReference type="Proteomes" id="UP000663848">
    <property type="component" value="Unassembled WGS sequence"/>
</dbReference>
<dbReference type="EMBL" id="CAJOBR010000930">
    <property type="protein sequence ID" value="CAF4561236.1"/>
    <property type="molecule type" value="Genomic_DNA"/>
</dbReference>
<organism evidence="1 4">
    <name type="scientific">Rotaria socialis</name>
    <dbReference type="NCBI Taxonomy" id="392032"/>
    <lineage>
        <taxon>Eukaryota</taxon>
        <taxon>Metazoa</taxon>
        <taxon>Spiralia</taxon>
        <taxon>Gnathifera</taxon>
        <taxon>Rotifera</taxon>
        <taxon>Eurotatoria</taxon>
        <taxon>Bdelloidea</taxon>
        <taxon>Philodinida</taxon>
        <taxon>Philodinidae</taxon>
        <taxon>Rotaria</taxon>
    </lineage>
</organism>
<dbReference type="Proteomes" id="UP000663833">
    <property type="component" value="Unassembled WGS sequence"/>
</dbReference>
<comment type="caution">
    <text evidence="1">The sequence shown here is derived from an EMBL/GenBank/DDBJ whole genome shotgun (WGS) entry which is preliminary data.</text>
</comment>
<dbReference type="EMBL" id="CAJOBP010033222">
    <property type="protein sequence ID" value="CAF4685892.1"/>
    <property type="molecule type" value="Genomic_DNA"/>
</dbReference>
<evidence type="ECO:0000313" key="4">
    <source>
        <dbReference type="Proteomes" id="UP000663833"/>
    </source>
</evidence>
<evidence type="ECO:0000313" key="3">
    <source>
        <dbReference type="EMBL" id="CAF4685892.1"/>
    </source>
</evidence>
<feature type="non-terminal residue" evidence="1">
    <location>
        <position position="1"/>
    </location>
</feature>
<dbReference type="AlphaFoldDB" id="A0A817PUM7"/>
<evidence type="ECO:0000313" key="1">
    <source>
        <dbReference type="EMBL" id="CAF3179945.1"/>
    </source>
</evidence>
<proteinExistence type="predicted"/>